<evidence type="ECO:0000256" key="1">
    <source>
        <dbReference type="SAM" id="SignalP"/>
    </source>
</evidence>
<protein>
    <submittedName>
        <fullName evidence="2">Uncharacterized protein</fullName>
    </submittedName>
</protein>
<keyword evidence="3" id="KW-1185">Reference proteome</keyword>
<organism evidence="2 3">
    <name type="scientific">Puccinia striiformis</name>
    <dbReference type="NCBI Taxonomy" id="27350"/>
    <lineage>
        <taxon>Eukaryota</taxon>
        <taxon>Fungi</taxon>
        <taxon>Dikarya</taxon>
        <taxon>Basidiomycota</taxon>
        <taxon>Pucciniomycotina</taxon>
        <taxon>Pucciniomycetes</taxon>
        <taxon>Pucciniales</taxon>
        <taxon>Pucciniaceae</taxon>
        <taxon>Puccinia</taxon>
    </lineage>
</organism>
<keyword evidence="1" id="KW-0732">Signal</keyword>
<evidence type="ECO:0000313" key="3">
    <source>
        <dbReference type="Proteomes" id="UP000239156"/>
    </source>
</evidence>
<sequence>MFAAHLLPVGMWFITISSGITASVDGPSFVIEVTQEVGDASRALRALSVEEEPQTQPRCMIPSRYIGSRRQRRAPLPCGSKFVENWKFAWRALLARTGANDHTFKNIQRKIVRSKKGLETIKNWDLNQDQVASLREYAAQFAEWEVEIQKQIKWLGKNKMNYEKDQRYRLYTLTPLDYAFEIIDFLLEHRFIKTEEVGNIFQDKEMVEQVVNYTVRRYENDLGFCSWKYMSNLTKHWHWQSMNKFFRALSKKELDRIDLVFLIGKLGCIDGLPGALYDSEVLDIGDRPFPYEKYFGKSNSLNRLVSPGFKHGPIGHWIYPEFDPKEKDEIIHHLLSKRYGRRKLICIVDLFAFMEEEFCPGIISQLMKKKNVSNHLQNLVKPTGKSHKPEDVFHLALIYSRNEMISHSAEQLIKNVFLDKETQAQFYVLQDKELYQDHIDKKREILNTGKDTFIRLPSFREFHSGQEYILFSDLFLHCVEGDLNKMIDILDHTREFEEIPINSIQKKPKDVLLGGTIHDQEFEVTQLSPIGSKVRRKFLRPESRLQTRSMGFDKGSS</sequence>
<feature type="signal peptide" evidence="1">
    <location>
        <begin position="1"/>
        <end position="22"/>
    </location>
</feature>
<dbReference type="VEuPathDB" id="FungiDB:PSTT_01410"/>
<comment type="caution">
    <text evidence="2">The sequence shown here is derived from an EMBL/GenBank/DDBJ whole genome shotgun (WGS) entry which is preliminary data.</text>
</comment>
<dbReference type="VEuPathDB" id="FungiDB:PSHT_14465"/>
<name>A0A2S4W3F6_9BASI</name>
<dbReference type="AlphaFoldDB" id="A0A2S4W3F6"/>
<dbReference type="Proteomes" id="UP000239156">
    <property type="component" value="Unassembled WGS sequence"/>
</dbReference>
<gene>
    <name evidence="2" type="ORF">PSTT_01410</name>
</gene>
<proteinExistence type="predicted"/>
<evidence type="ECO:0000313" key="2">
    <source>
        <dbReference type="EMBL" id="POW16269.1"/>
    </source>
</evidence>
<reference evidence="2" key="1">
    <citation type="submission" date="2017-12" db="EMBL/GenBank/DDBJ databases">
        <title>Gene loss provides genomic basis for host adaptation in cereal stripe rust fungi.</title>
        <authorList>
            <person name="Xia C."/>
        </authorList>
    </citation>
    <scope>NUCLEOTIDE SEQUENCE [LARGE SCALE GENOMIC DNA]</scope>
    <source>
        <strain evidence="2">93-210</strain>
    </source>
</reference>
<feature type="non-terminal residue" evidence="2">
    <location>
        <position position="557"/>
    </location>
</feature>
<accession>A0A2S4W3F6</accession>
<feature type="chain" id="PRO_5015447330" evidence="1">
    <location>
        <begin position="23"/>
        <end position="557"/>
    </location>
</feature>
<dbReference type="EMBL" id="PKSL01000008">
    <property type="protein sequence ID" value="POW16269.1"/>
    <property type="molecule type" value="Genomic_DNA"/>
</dbReference>